<keyword evidence="3" id="KW-0479">Metal-binding</keyword>
<dbReference type="Pfam" id="PF00096">
    <property type="entry name" value="zf-C2H2"/>
    <property type="match status" value="10"/>
</dbReference>
<dbReference type="Ensembl" id="ENSLLTT00000008743.1">
    <property type="protein sequence ID" value="ENSLLTP00000008428.1"/>
    <property type="gene ID" value="ENSLLTG00000006392.1"/>
</dbReference>
<dbReference type="InterPro" id="IPR013087">
    <property type="entry name" value="Znf_C2H2_type"/>
</dbReference>
<comment type="similarity">
    <text evidence="2">Belongs to the krueppel C2H2-type zinc-finger protein family.</text>
</comment>
<dbReference type="GO" id="GO:0008270">
    <property type="term" value="F:zinc ion binding"/>
    <property type="evidence" value="ECO:0007669"/>
    <property type="project" value="UniProtKB-KW"/>
</dbReference>
<evidence type="ECO:0000256" key="7">
    <source>
        <dbReference type="ARBA" id="ARBA00023015"/>
    </source>
</evidence>
<accession>A0A8C5RXH1</accession>
<dbReference type="GO" id="GO:0010385">
    <property type="term" value="F:double-stranded methylated DNA binding"/>
    <property type="evidence" value="ECO:0007669"/>
    <property type="project" value="UniProtKB-ARBA"/>
</dbReference>
<protein>
    <recommendedName>
        <fullName evidence="11">Zinc finger protein 445</fullName>
    </recommendedName>
</protein>
<feature type="domain" description="C2H2-type" evidence="14">
    <location>
        <begin position="621"/>
        <end position="648"/>
    </location>
</feature>
<sequence>MFACETWGITGQTSVYNWDKSVYLLENKMESIQGSQKVDLHFKVLLEQEMYPEITIEEEEEEPDEVEVDAEGEADEEEEEEERGEEEEEEEEEDEEEEEEEEEEEGGEGDEEEETHPQGLQQEAVGAVNGDDSLFVVCTGTVEELLGLEASLTAESVQLEAAQPQRWEVQWEVVSQSSQPFLPEIIESPLISPEAATSSITQVVEVAAAEVEPDTFPNMEQLGNTSSSWGASFIEESHQDLQRSPASADRGSTGKARTPISGGGSFSLETARRRFRQFCYQDTEGPRKACGQLWELCNHWLKPKNRTKEQILDVLILEQFLAVLPPGIRSRVWECSPETCARAVALAEEFLAKQNEAERPEEEDFYLFEEVVVAFPNGDQVLSNTEHGDICMETGQRDDVDICLLGSSDSEATWDSSADDGGERGGGSAGAQTPNRADPQMGFGEKSNGAVPHMAPKRIRIREKRHPCIECGKRFRCQSELALHQKVHTRPKSYNCTECGKQFGRSSHLTRHQKTHMGEECHVCTECGKRFRWSTELAIHQRIHDMEQPHYTMDADTLLHWPSKFNTTKNILTGEKAPPNGDMVKTHTVKKPHLCPECGKGFRWPSELATHQKTHNKNKHYLCPECGKGFQWPSELIAHQRSHAGNSLPAIADCENSNSQPPNPPHQGTGMTEKRHLCGECGKAFRWPSELATHQRIHTGEKRYFCTECGKGFIWPSELAAHQRTHTEKQAYQCLECGEIFHDLYGLTRHQKTHLATKVYPCTECGKTFSRQSHLTRHQITHTGERPYPCKECGKRFGRQSHLTRHLRIHTGERPYQCGECGVRFRRRHSMMYHQRIHLREASGGLDMINPPNAESLTDPLQNPIHVTI</sequence>
<evidence type="ECO:0000259" key="14">
    <source>
        <dbReference type="PROSITE" id="PS50157"/>
    </source>
</evidence>
<feature type="domain" description="C2H2-type" evidence="14">
    <location>
        <begin position="522"/>
        <end position="549"/>
    </location>
</feature>
<dbReference type="FunFam" id="3.30.160.60:FF:000340">
    <property type="entry name" value="zinc finger protein 473 isoform X1"/>
    <property type="match status" value="1"/>
</dbReference>
<feature type="domain" description="C2H2-type" evidence="14">
    <location>
        <begin position="732"/>
        <end position="759"/>
    </location>
</feature>
<evidence type="ECO:0000256" key="2">
    <source>
        <dbReference type="ARBA" id="ARBA00006991"/>
    </source>
</evidence>
<reference evidence="16" key="2">
    <citation type="submission" date="2025-09" db="UniProtKB">
        <authorList>
            <consortium name="Ensembl"/>
        </authorList>
    </citation>
    <scope>IDENTIFICATION</scope>
</reference>
<keyword evidence="5 12" id="KW-0863">Zinc-finger</keyword>
<feature type="domain" description="C2H2-type" evidence="14">
    <location>
        <begin position="816"/>
        <end position="843"/>
    </location>
</feature>
<evidence type="ECO:0000256" key="13">
    <source>
        <dbReference type="SAM" id="MobiDB-lite"/>
    </source>
</evidence>
<dbReference type="FunFam" id="1.10.4020.10:FF:000001">
    <property type="entry name" value="zinc finger protein 263 isoform X1"/>
    <property type="match status" value="1"/>
</dbReference>
<feature type="domain" description="C2H2-type" evidence="14">
    <location>
        <begin position="676"/>
        <end position="703"/>
    </location>
</feature>
<evidence type="ECO:0000313" key="16">
    <source>
        <dbReference type="Ensembl" id="ENSLLTP00000008428.1"/>
    </source>
</evidence>
<feature type="domain" description="C2H2-type" evidence="14">
    <location>
        <begin position="760"/>
        <end position="787"/>
    </location>
</feature>
<dbReference type="SMART" id="SM00355">
    <property type="entry name" value="ZnF_C2H2"/>
    <property type="match status" value="11"/>
</dbReference>
<evidence type="ECO:0000256" key="4">
    <source>
        <dbReference type="ARBA" id="ARBA00022737"/>
    </source>
</evidence>
<reference evidence="16" key="1">
    <citation type="submission" date="2025-08" db="UniProtKB">
        <authorList>
            <consortium name="Ensembl"/>
        </authorList>
    </citation>
    <scope>IDENTIFICATION</scope>
</reference>
<keyword evidence="9" id="KW-0804">Transcription</keyword>
<dbReference type="SMART" id="SM00431">
    <property type="entry name" value="SCAN"/>
    <property type="match status" value="1"/>
</dbReference>
<evidence type="ECO:0000256" key="9">
    <source>
        <dbReference type="ARBA" id="ARBA00023163"/>
    </source>
</evidence>
<dbReference type="FunFam" id="3.30.160.60:FF:000135">
    <property type="entry name" value="Zinc finger protein 358"/>
    <property type="match status" value="1"/>
</dbReference>
<dbReference type="PANTHER" id="PTHR24381">
    <property type="entry name" value="ZINC FINGER PROTEIN"/>
    <property type="match status" value="1"/>
</dbReference>
<dbReference type="GO" id="GO:0044027">
    <property type="term" value="P:negative regulation of gene expression via chromosomal CpG island methylation"/>
    <property type="evidence" value="ECO:0007669"/>
    <property type="project" value="UniProtKB-ARBA"/>
</dbReference>
<feature type="compositionally biased region" description="Acidic residues" evidence="13">
    <location>
        <begin position="55"/>
        <end position="114"/>
    </location>
</feature>
<evidence type="ECO:0000313" key="17">
    <source>
        <dbReference type="Proteomes" id="UP000694406"/>
    </source>
</evidence>
<keyword evidence="8" id="KW-0238">DNA-binding</keyword>
<keyword evidence="6" id="KW-0862">Zinc</keyword>
<feature type="domain" description="C2H2-type" evidence="14">
    <location>
        <begin position="593"/>
        <end position="620"/>
    </location>
</feature>
<comment type="subcellular location">
    <subcellularLocation>
        <location evidence="1">Nucleus</location>
    </subcellularLocation>
</comment>
<feature type="region of interest" description="Disordered" evidence="13">
    <location>
        <begin position="53"/>
        <end position="118"/>
    </location>
</feature>
<dbReference type="GeneTree" id="ENSGT00940000162921"/>
<dbReference type="FunFam" id="3.30.160.60:FF:000189">
    <property type="entry name" value="zinc finger protein 133 isoform X1"/>
    <property type="match status" value="1"/>
</dbReference>
<dbReference type="FunFam" id="3.30.160.60:FF:001498">
    <property type="entry name" value="Zinc finger protein 404"/>
    <property type="match status" value="1"/>
</dbReference>
<feature type="domain" description="C2H2-type" evidence="14">
    <location>
        <begin position="788"/>
        <end position="815"/>
    </location>
</feature>
<dbReference type="GO" id="GO:0044726">
    <property type="term" value="P:epigenetic programing of female pronucleus"/>
    <property type="evidence" value="ECO:0007669"/>
    <property type="project" value="UniProtKB-ARBA"/>
</dbReference>
<feature type="domain" description="C2H2-type" evidence="14">
    <location>
        <begin position="704"/>
        <end position="731"/>
    </location>
</feature>
<evidence type="ECO:0000256" key="8">
    <source>
        <dbReference type="ARBA" id="ARBA00023125"/>
    </source>
</evidence>
<keyword evidence="10" id="KW-0539">Nucleus</keyword>
<feature type="region of interest" description="Disordered" evidence="13">
    <location>
        <begin position="648"/>
        <end position="672"/>
    </location>
</feature>
<evidence type="ECO:0000256" key="11">
    <source>
        <dbReference type="ARBA" id="ARBA00067827"/>
    </source>
</evidence>
<feature type="domain" description="C2H2-type" evidence="14">
    <location>
        <begin position="494"/>
        <end position="521"/>
    </location>
</feature>
<dbReference type="FunFam" id="3.30.160.60:FF:000624">
    <property type="entry name" value="zinc finger protein 697"/>
    <property type="match status" value="1"/>
</dbReference>
<keyword evidence="17" id="KW-1185">Reference proteome</keyword>
<dbReference type="PROSITE" id="PS50157">
    <property type="entry name" value="ZINC_FINGER_C2H2_2"/>
    <property type="match status" value="11"/>
</dbReference>
<dbReference type="AlphaFoldDB" id="A0A8C5RXH1"/>
<dbReference type="GO" id="GO:0005634">
    <property type="term" value="C:nucleus"/>
    <property type="evidence" value="ECO:0007669"/>
    <property type="project" value="UniProtKB-SubCell"/>
</dbReference>
<name>A0A8C5RXH1_LATLA</name>
<feature type="domain" description="C2H2-type" evidence="14">
    <location>
        <begin position="466"/>
        <end position="493"/>
    </location>
</feature>
<evidence type="ECO:0000259" key="15">
    <source>
        <dbReference type="PROSITE" id="PS50804"/>
    </source>
</evidence>
<dbReference type="InterPro" id="IPR038269">
    <property type="entry name" value="SCAN_sf"/>
</dbReference>
<dbReference type="Pfam" id="PF02023">
    <property type="entry name" value="SCAN"/>
    <property type="match status" value="1"/>
</dbReference>
<dbReference type="InterPro" id="IPR036236">
    <property type="entry name" value="Znf_C2H2_sf"/>
</dbReference>
<feature type="region of interest" description="Disordered" evidence="13">
    <location>
        <begin position="240"/>
        <end position="263"/>
    </location>
</feature>
<evidence type="ECO:0000256" key="12">
    <source>
        <dbReference type="PROSITE-ProRule" id="PRU00042"/>
    </source>
</evidence>
<evidence type="ECO:0000256" key="5">
    <source>
        <dbReference type="ARBA" id="ARBA00022771"/>
    </source>
</evidence>
<dbReference type="FunFam" id="3.30.160.60:FF:001882">
    <property type="entry name" value="Zinc finger protein 473"/>
    <property type="match status" value="1"/>
</dbReference>
<dbReference type="PROSITE" id="PS50804">
    <property type="entry name" value="SCAN_BOX"/>
    <property type="match status" value="1"/>
</dbReference>
<feature type="region of interest" description="Disordered" evidence="13">
    <location>
        <begin position="411"/>
        <end position="451"/>
    </location>
</feature>
<dbReference type="FunFam" id="3.30.160.60:FF:000016">
    <property type="entry name" value="zinc finger protein 37 homolog"/>
    <property type="match status" value="1"/>
</dbReference>
<proteinExistence type="inferred from homology"/>
<dbReference type="Gene3D" id="1.10.4020.10">
    <property type="entry name" value="DNA breaking-rejoining enzymes"/>
    <property type="match status" value="1"/>
</dbReference>
<dbReference type="PANTHER" id="PTHR24381:SF390">
    <property type="entry name" value="ZINC FINGER PROTEIN 37 HOMOLOG"/>
    <property type="match status" value="1"/>
</dbReference>
<dbReference type="FunFam" id="3.30.160.60:FF:000038">
    <property type="entry name" value="Zinc finger protein 624"/>
    <property type="match status" value="1"/>
</dbReference>
<dbReference type="InterPro" id="IPR003309">
    <property type="entry name" value="SCAN_dom"/>
</dbReference>
<feature type="domain" description="SCAN box" evidence="15">
    <location>
        <begin position="272"/>
        <end position="350"/>
    </location>
</feature>
<keyword evidence="4" id="KW-0677">Repeat</keyword>
<dbReference type="FunFam" id="3.30.160.60:FF:000688">
    <property type="entry name" value="zinc finger protein 197 isoform X1"/>
    <property type="match status" value="1"/>
</dbReference>
<dbReference type="Proteomes" id="UP000694406">
    <property type="component" value="Unplaced"/>
</dbReference>
<dbReference type="SUPFAM" id="SSF47353">
    <property type="entry name" value="Retrovirus capsid dimerization domain-like"/>
    <property type="match status" value="1"/>
</dbReference>
<dbReference type="GO" id="GO:0000977">
    <property type="term" value="F:RNA polymerase II transcription regulatory region sequence-specific DNA binding"/>
    <property type="evidence" value="ECO:0007669"/>
    <property type="project" value="TreeGrafter"/>
</dbReference>
<dbReference type="GO" id="GO:0000981">
    <property type="term" value="F:DNA-binding transcription factor activity, RNA polymerase II-specific"/>
    <property type="evidence" value="ECO:0007669"/>
    <property type="project" value="TreeGrafter"/>
</dbReference>
<dbReference type="Gene3D" id="3.30.160.60">
    <property type="entry name" value="Classic Zinc Finger"/>
    <property type="match status" value="11"/>
</dbReference>
<evidence type="ECO:0000256" key="10">
    <source>
        <dbReference type="ARBA" id="ARBA00023242"/>
    </source>
</evidence>
<organism evidence="16 17">
    <name type="scientific">Laticauda laticaudata</name>
    <name type="common">Blue-ringed sea krait</name>
    <name type="synonym">Blue-lipped sea krait</name>
    <dbReference type="NCBI Taxonomy" id="8630"/>
    <lineage>
        <taxon>Eukaryota</taxon>
        <taxon>Metazoa</taxon>
        <taxon>Chordata</taxon>
        <taxon>Craniata</taxon>
        <taxon>Vertebrata</taxon>
        <taxon>Euteleostomi</taxon>
        <taxon>Lepidosauria</taxon>
        <taxon>Squamata</taxon>
        <taxon>Bifurcata</taxon>
        <taxon>Unidentata</taxon>
        <taxon>Episquamata</taxon>
        <taxon>Toxicofera</taxon>
        <taxon>Serpentes</taxon>
        <taxon>Colubroidea</taxon>
        <taxon>Elapidae</taxon>
        <taxon>Laticaudinae</taxon>
        <taxon>Laticauda</taxon>
    </lineage>
</organism>
<evidence type="ECO:0000256" key="1">
    <source>
        <dbReference type="ARBA" id="ARBA00004123"/>
    </source>
</evidence>
<dbReference type="SUPFAM" id="SSF57667">
    <property type="entry name" value="beta-beta-alpha zinc fingers"/>
    <property type="match status" value="6"/>
</dbReference>
<dbReference type="FunFam" id="3.30.160.60:FF:001836">
    <property type="entry name" value="HKR1, GLI-Kruppel zinc finger family member"/>
    <property type="match status" value="1"/>
</dbReference>
<dbReference type="CDD" id="cd07936">
    <property type="entry name" value="SCAN"/>
    <property type="match status" value="1"/>
</dbReference>
<keyword evidence="7" id="KW-0805">Transcription regulation</keyword>
<evidence type="ECO:0000256" key="3">
    <source>
        <dbReference type="ARBA" id="ARBA00022723"/>
    </source>
</evidence>
<dbReference type="PROSITE" id="PS00028">
    <property type="entry name" value="ZINC_FINGER_C2H2_1"/>
    <property type="match status" value="11"/>
</dbReference>
<evidence type="ECO:0000256" key="6">
    <source>
        <dbReference type="ARBA" id="ARBA00022833"/>
    </source>
</evidence>